<keyword evidence="1" id="KW-1133">Transmembrane helix</keyword>
<dbReference type="OrthoDB" id="9953818at2"/>
<dbReference type="Proteomes" id="UP000316256">
    <property type="component" value="Unassembled WGS sequence"/>
</dbReference>
<evidence type="ECO:0000313" key="3">
    <source>
        <dbReference type="Proteomes" id="UP000316256"/>
    </source>
</evidence>
<keyword evidence="1" id="KW-0472">Membrane</keyword>
<evidence type="ECO:0000313" key="2">
    <source>
        <dbReference type="EMBL" id="TQF69216.1"/>
    </source>
</evidence>
<evidence type="ECO:0000256" key="1">
    <source>
        <dbReference type="SAM" id="Phobius"/>
    </source>
</evidence>
<feature type="transmembrane region" description="Helical" evidence="1">
    <location>
        <begin position="6"/>
        <end position="25"/>
    </location>
</feature>
<name>A0A541BA54_9NOCA</name>
<feature type="transmembrane region" description="Helical" evidence="1">
    <location>
        <begin position="55"/>
        <end position="73"/>
    </location>
</feature>
<gene>
    <name evidence="2" type="ORF">FK531_10725</name>
</gene>
<sequence length="131" mass="14132">MNNPLLAYLAEFLAVVAVVLLVPAYRNLRKLNHYSPVGIPAGTAVRQMAALRWRAILYGAYAANAGGAASLALYGQKTNQTTSTWLIILILIAGFIALGAGWFAVNRAVQTQIPKVIDESRRLEDAGGHRD</sequence>
<keyword evidence="1" id="KW-0812">Transmembrane</keyword>
<dbReference type="EMBL" id="VIGH01000004">
    <property type="protein sequence ID" value="TQF69216.1"/>
    <property type="molecule type" value="Genomic_DNA"/>
</dbReference>
<feature type="transmembrane region" description="Helical" evidence="1">
    <location>
        <begin position="85"/>
        <end position="105"/>
    </location>
</feature>
<dbReference type="AlphaFoldDB" id="A0A541BA54"/>
<dbReference type="RefSeq" id="WP_142098992.1">
    <property type="nucleotide sequence ID" value="NZ_VIGH01000004.1"/>
</dbReference>
<protein>
    <submittedName>
        <fullName evidence="2">Uncharacterized protein</fullName>
    </submittedName>
</protein>
<proteinExistence type="predicted"/>
<organism evidence="2 3">
    <name type="scientific">Rhodococcus spelaei</name>
    <dbReference type="NCBI Taxonomy" id="2546320"/>
    <lineage>
        <taxon>Bacteria</taxon>
        <taxon>Bacillati</taxon>
        <taxon>Actinomycetota</taxon>
        <taxon>Actinomycetes</taxon>
        <taxon>Mycobacteriales</taxon>
        <taxon>Nocardiaceae</taxon>
        <taxon>Rhodococcus</taxon>
    </lineage>
</organism>
<reference evidence="2 3" key="1">
    <citation type="submission" date="2019-06" db="EMBL/GenBank/DDBJ databases">
        <title>Rhodococcus spaelei sp. nov., isolated from a cave.</title>
        <authorList>
            <person name="Lee S.D."/>
        </authorList>
    </citation>
    <scope>NUCLEOTIDE SEQUENCE [LARGE SCALE GENOMIC DNA]</scope>
    <source>
        <strain evidence="2 3">C9-5</strain>
    </source>
</reference>
<keyword evidence="3" id="KW-1185">Reference proteome</keyword>
<accession>A0A541BA54</accession>
<comment type="caution">
    <text evidence="2">The sequence shown here is derived from an EMBL/GenBank/DDBJ whole genome shotgun (WGS) entry which is preliminary data.</text>
</comment>